<feature type="domain" description="Major facilitator superfamily (MFS) profile" evidence="28">
    <location>
        <begin position="20"/>
        <end position="472"/>
    </location>
</feature>
<evidence type="ECO:0000256" key="23">
    <source>
        <dbReference type="ARBA" id="ARBA00080244"/>
    </source>
</evidence>
<keyword evidence="8" id="KW-0769">Symport</keyword>
<feature type="transmembrane region" description="Helical" evidence="27">
    <location>
        <begin position="151"/>
        <end position="172"/>
    </location>
</feature>
<keyword evidence="10" id="KW-0770">Synapse</keyword>
<dbReference type="AlphaFoldDB" id="A0A061QHU2"/>
<feature type="compositionally biased region" description="Polar residues" evidence="26">
    <location>
        <begin position="484"/>
        <end position="498"/>
    </location>
</feature>
<comment type="subcellular location">
    <subcellularLocation>
        <location evidence="2">Basolateral cell membrane</location>
        <topology evidence="2">Multi-pass membrane protein</topology>
    </subcellularLocation>
    <subcellularLocation>
        <location evidence="3">Cytoplasmic vesicle</location>
        <location evidence="3">Secretory vesicle membrane</location>
        <topology evidence="3">Multi-pass membrane protein</topology>
    </subcellularLocation>
    <subcellularLocation>
        <location evidence="1">Cytoplasmic vesicle</location>
        <location evidence="1">Secretory vesicle</location>
        <location evidence="1">Synaptic vesicle membrane</location>
    </subcellularLocation>
    <subcellularLocation>
        <location evidence="4">Lysosome membrane</location>
    </subcellularLocation>
</comment>
<feature type="transmembrane region" description="Helical" evidence="27">
    <location>
        <begin position="218"/>
        <end position="238"/>
    </location>
</feature>
<evidence type="ECO:0000256" key="24">
    <source>
        <dbReference type="ARBA" id="ARBA00081195"/>
    </source>
</evidence>
<keyword evidence="13" id="KW-0458">Lysosome</keyword>
<comment type="catalytic activity">
    <reaction evidence="15">
        <text>2 nitrate(out) + H(+)(out) = 2 nitrate(in) + H(+)(in)</text>
        <dbReference type="Rhea" id="RHEA:71539"/>
        <dbReference type="ChEBI" id="CHEBI:15378"/>
        <dbReference type="ChEBI" id="CHEBI:17632"/>
    </reaction>
    <physiologicalReaction direction="left-to-right" evidence="15">
        <dbReference type="Rhea" id="RHEA:71540"/>
    </physiologicalReaction>
</comment>
<evidence type="ECO:0000256" key="3">
    <source>
        <dbReference type="ARBA" id="ARBA00004638"/>
    </source>
</evidence>
<evidence type="ECO:0000256" key="17">
    <source>
        <dbReference type="ARBA" id="ARBA00050625"/>
    </source>
</evidence>
<dbReference type="GO" id="GO:0006820">
    <property type="term" value="P:monoatomic anion transport"/>
    <property type="evidence" value="ECO:0007669"/>
    <property type="project" value="TreeGrafter"/>
</dbReference>
<feature type="transmembrane region" description="Helical" evidence="27">
    <location>
        <begin position="21"/>
        <end position="39"/>
    </location>
</feature>
<dbReference type="Pfam" id="PF07690">
    <property type="entry name" value="MFS_1"/>
    <property type="match status" value="1"/>
</dbReference>
<evidence type="ECO:0000256" key="1">
    <source>
        <dbReference type="ARBA" id="ARBA00004432"/>
    </source>
</evidence>
<comment type="catalytic activity">
    <reaction evidence="19">
        <text>L-glutamate(out) = L-glutamate(in)</text>
        <dbReference type="Rhea" id="RHEA:66336"/>
        <dbReference type="ChEBI" id="CHEBI:29985"/>
    </reaction>
    <physiologicalReaction direction="left-to-right" evidence="19">
        <dbReference type="Rhea" id="RHEA:66337"/>
    </physiologicalReaction>
</comment>
<dbReference type="GO" id="GO:0015293">
    <property type="term" value="F:symporter activity"/>
    <property type="evidence" value="ECO:0007669"/>
    <property type="project" value="UniProtKB-KW"/>
</dbReference>
<evidence type="ECO:0000256" key="5">
    <source>
        <dbReference type="ARBA" id="ARBA00022448"/>
    </source>
</evidence>
<feature type="transmembrane region" description="Helical" evidence="27">
    <location>
        <begin position="359"/>
        <end position="375"/>
    </location>
</feature>
<evidence type="ECO:0000256" key="10">
    <source>
        <dbReference type="ARBA" id="ARBA00023018"/>
    </source>
</evidence>
<keyword evidence="5" id="KW-0813">Transport</keyword>
<evidence type="ECO:0000256" key="15">
    <source>
        <dbReference type="ARBA" id="ARBA00050101"/>
    </source>
</evidence>
<accession>A0A061QHU2</accession>
<evidence type="ECO:0000259" key="28">
    <source>
        <dbReference type="PROSITE" id="PS50850"/>
    </source>
</evidence>
<dbReference type="PROSITE" id="PS50850">
    <property type="entry name" value="MFS"/>
    <property type="match status" value="1"/>
</dbReference>
<evidence type="ECO:0000256" key="22">
    <source>
        <dbReference type="ARBA" id="ARBA00069713"/>
    </source>
</evidence>
<evidence type="ECO:0000256" key="21">
    <source>
        <dbReference type="ARBA" id="ARBA00056891"/>
    </source>
</evidence>
<comment type="catalytic activity">
    <reaction evidence="18">
        <text>N-acetyl-L-aspartyl-L-glutamate(out) = N-acetyl-L-aspartyl-L-glutamate(in)</text>
        <dbReference type="Rhea" id="RHEA:72599"/>
        <dbReference type="ChEBI" id="CHEBI:76931"/>
    </reaction>
    <physiologicalReaction direction="left-to-right" evidence="18">
        <dbReference type="Rhea" id="RHEA:72600"/>
    </physiologicalReaction>
</comment>
<comment type="catalytic activity">
    <reaction evidence="17">
        <text>N-acetylneuraminate(in) + H(+)(in) = N-acetylneuraminate(out) + H(+)(out)</text>
        <dbReference type="Rhea" id="RHEA:28987"/>
        <dbReference type="ChEBI" id="CHEBI:15378"/>
        <dbReference type="ChEBI" id="CHEBI:35418"/>
    </reaction>
    <physiologicalReaction direction="right-to-left" evidence="17">
        <dbReference type="Rhea" id="RHEA:28989"/>
    </physiologicalReaction>
</comment>
<dbReference type="CDD" id="cd17318">
    <property type="entry name" value="MFS_SLC17"/>
    <property type="match status" value="1"/>
</dbReference>
<dbReference type="GO" id="GO:0046942">
    <property type="term" value="P:carboxylic acid transport"/>
    <property type="evidence" value="ECO:0007669"/>
    <property type="project" value="UniProtKB-ARBA"/>
</dbReference>
<evidence type="ECO:0000256" key="14">
    <source>
        <dbReference type="ARBA" id="ARBA00023329"/>
    </source>
</evidence>
<dbReference type="GO" id="GO:0005765">
    <property type="term" value="C:lysosomal membrane"/>
    <property type="evidence" value="ECO:0007669"/>
    <property type="project" value="UniProtKB-SubCell"/>
</dbReference>
<organism evidence="29">
    <name type="scientific">Cupiennius salei</name>
    <name type="common">American wandering spider</name>
    <dbReference type="NCBI Taxonomy" id="6928"/>
    <lineage>
        <taxon>Eukaryota</taxon>
        <taxon>Metazoa</taxon>
        <taxon>Ecdysozoa</taxon>
        <taxon>Arthropoda</taxon>
        <taxon>Chelicerata</taxon>
        <taxon>Arachnida</taxon>
        <taxon>Araneae</taxon>
        <taxon>Araneomorphae</taxon>
        <taxon>Entelegynae</taxon>
        <taxon>Lycosoidea</taxon>
        <taxon>Ctenidae</taxon>
        <taxon>Cupiennius</taxon>
    </lineage>
</organism>
<evidence type="ECO:0000256" key="12">
    <source>
        <dbReference type="ARBA" id="ARBA00023180"/>
    </source>
</evidence>
<comment type="catalytic activity">
    <reaction evidence="20">
        <text>D-glucuronate(out) + H(+)(out) = D-glucuronate(in) + H(+)(in)</text>
        <dbReference type="Rhea" id="RHEA:72591"/>
        <dbReference type="ChEBI" id="CHEBI:15378"/>
        <dbReference type="ChEBI" id="CHEBI:58720"/>
    </reaction>
    <physiologicalReaction direction="left-to-right" evidence="20">
        <dbReference type="Rhea" id="RHEA:72592"/>
    </physiologicalReaction>
</comment>
<feature type="transmembrane region" description="Helical" evidence="27">
    <location>
        <begin position="318"/>
        <end position="338"/>
    </location>
</feature>
<feature type="transmembrane region" description="Helical" evidence="27">
    <location>
        <begin position="96"/>
        <end position="116"/>
    </location>
</feature>
<sequence>MERCPLRMSEFDQKQCYVPKRYILAALSFMGMFNVYAMRVNLSVAMVAMVNSTASYSSNGSHAIVECPNLISRRQAAESENFIGEQYNWDAKTQGYILGAFFYGYIITQLPGGFFSEKFGAKWMFGGGILVTAVLSLLTPIAASWGTAPFIAVRVIEGLGEGVTFPAVNLMISRWSPKLERSRLSTIIFTGAQIGNVVSMPVSGWLSSSDVLGGWPSAFYVFGAIGCIWFLLYAVLVYETPAEHPSISKRELKYFEVDRDDTTQKKAKTPWKSIFTSLPMWAVVVAHFGHNFGFLILLTELPTYLSTILHFNVKDNGLLSALPYIVQAGTAWVASFVADKLRRSNRLSITSIRKICNSIGLFGPAICLIGVTLSGCRPQLILTLFSLAMALNGFVYSGFNVTHVDMSPAFAGTLFGITNAISNLCGILAPMMVGFFTNDGATIANWSNVFYIAAAIYAITGSFYALFASAELQPWAEGEKESSTDISVEDSTVVDSKG</sequence>
<keyword evidence="6" id="KW-1003">Cell membrane</keyword>
<comment type="function">
    <text evidence="21">Receptor for CM101, a polysaccharide produced by group B Streptococcus with antipathoangiogenic properties.</text>
</comment>
<name>A0A061QHU2_CUPSA</name>
<evidence type="ECO:0000256" key="19">
    <source>
        <dbReference type="ARBA" id="ARBA00051447"/>
    </source>
</evidence>
<evidence type="ECO:0000256" key="25">
    <source>
        <dbReference type="ARBA" id="ARBA00081925"/>
    </source>
</evidence>
<evidence type="ECO:0000256" key="6">
    <source>
        <dbReference type="ARBA" id="ARBA00022475"/>
    </source>
</evidence>
<evidence type="ECO:0000313" key="29">
    <source>
        <dbReference type="EMBL" id="JAC59278.1"/>
    </source>
</evidence>
<evidence type="ECO:0000256" key="2">
    <source>
        <dbReference type="ARBA" id="ARBA00004554"/>
    </source>
</evidence>
<comment type="catalytic activity">
    <reaction evidence="16">
        <text>L-aspartate(out) = L-aspartate(in)</text>
        <dbReference type="Rhea" id="RHEA:66332"/>
        <dbReference type="ChEBI" id="CHEBI:29991"/>
    </reaction>
    <physiologicalReaction direction="left-to-right" evidence="16">
        <dbReference type="Rhea" id="RHEA:66333"/>
    </physiologicalReaction>
</comment>
<evidence type="ECO:0000256" key="18">
    <source>
        <dbReference type="ARBA" id="ARBA00051403"/>
    </source>
</evidence>
<dbReference type="PANTHER" id="PTHR11662">
    <property type="entry name" value="SOLUTE CARRIER FAMILY 17"/>
    <property type="match status" value="1"/>
</dbReference>
<evidence type="ECO:0000256" key="16">
    <source>
        <dbReference type="ARBA" id="ARBA00050554"/>
    </source>
</evidence>
<keyword evidence="11 27" id="KW-0472">Membrane</keyword>
<dbReference type="InterPro" id="IPR036259">
    <property type="entry name" value="MFS_trans_sf"/>
</dbReference>
<feature type="transmembrane region" description="Helical" evidence="27">
    <location>
        <begin position="123"/>
        <end position="145"/>
    </location>
</feature>
<feature type="transmembrane region" description="Helical" evidence="27">
    <location>
        <begin position="449"/>
        <end position="467"/>
    </location>
</feature>
<dbReference type="InterPro" id="IPR011701">
    <property type="entry name" value="MFS"/>
</dbReference>
<keyword evidence="7 27" id="KW-0812">Transmembrane</keyword>
<keyword evidence="14" id="KW-0968">Cytoplasmic vesicle</keyword>
<dbReference type="PANTHER" id="PTHR11662:SF399">
    <property type="entry name" value="FI19708P1-RELATED"/>
    <property type="match status" value="1"/>
</dbReference>
<dbReference type="InterPro" id="IPR050382">
    <property type="entry name" value="MFS_Na/Anion_cotransporter"/>
</dbReference>
<keyword evidence="9 27" id="KW-1133">Transmembrane helix</keyword>
<proteinExistence type="evidence at transcript level"/>
<protein>
    <recommendedName>
        <fullName evidence="22">Sialin</fullName>
    </recommendedName>
    <alternativeName>
        <fullName evidence="25">H(+)/nitrate cotransporter</fullName>
    </alternativeName>
    <alternativeName>
        <fullName evidence="23">H(+)/sialic acid cotransporter</fullName>
    </alternativeName>
    <alternativeName>
        <fullName evidence="24">Vesicular excitatory amino acid transporter</fullName>
    </alternativeName>
</protein>
<feature type="transmembrane region" description="Helical" evidence="27">
    <location>
        <begin position="411"/>
        <end position="437"/>
    </location>
</feature>
<evidence type="ECO:0000256" key="20">
    <source>
        <dbReference type="ARBA" id="ARBA00051612"/>
    </source>
</evidence>
<dbReference type="InterPro" id="IPR020846">
    <property type="entry name" value="MFS_dom"/>
</dbReference>
<evidence type="ECO:0000256" key="8">
    <source>
        <dbReference type="ARBA" id="ARBA00022847"/>
    </source>
</evidence>
<feature type="transmembrane region" description="Helical" evidence="27">
    <location>
        <begin position="184"/>
        <end position="206"/>
    </location>
</feature>
<feature type="transmembrane region" description="Helical" evidence="27">
    <location>
        <begin position="274"/>
        <end position="298"/>
    </location>
</feature>
<dbReference type="Gene3D" id="1.20.1250.20">
    <property type="entry name" value="MFS general substrate transporter like domains"/>
    <property type="match status" value="2"/>
</dbReference>
<dbReference type="FunFam" id="1.20.1250.20:FF:000003">
    <property type="entry name" value="Solute carrier family 17 member 3"/>
    <property type="match status" value="1"/>
</dbReference>
<dbReference type="SUPFAM" id="SSF103473">
    <property type="entry name" value="MFS general substrate transporter"/>
    <property type="match status" value="1"/>
</dbReference>
<evidence type="ECO:0000256" key="26">
    <source>
        <dbReference type="SAM" id="MobiDB-lite"/>
    </source>
</evidence>
<dbReference type="GO" id="GO:0016323">
    <property type="term" value="C:basolateral plasma membrane"/>
    <property type="evidence" value="ECO:0007669"/>
    <property type="project" value="UniProtKB-SubCell"/>
</dbReference>
<evidence type="ECO:0000256" key="7">
    <source>
        <dbReference type="ARBA" id="ARBA00022692"/>
    </source>
</evidence>
<evidence type="ECO:0000256" key="9">
    <source>
        <dbReference type="ARBA" id="ARBA00022989"/>
    </source>
</evidence>
<dbReference type="FunFam" id="1.20.1250.20:FF:000067">
    <property type="entry name" value="sialin isoform X2"/>
    <property type="match status" value="1"/>
</dbReference>
<feature type="region of interest" description="Disordered" evidence="26">
    <location>
        <begin position="479"/>
        <end position="498"/>
    </location>
</feature>
<evidence type="ECO:0000256" key="11">
    <source>
        <dbReference type="ARBA" id="ARBA00023136"/>
    </source>
</evidence>
<keyword evidence="12" id="KW-0325">Glycoprotein</keyword>
<dbReference type="EMBL" id="GBFC01000060">
    <property type="protein sequence ID" value="JAC59278.1"/>
    <property type="molecule type" value="mRNA"/>
</dbReference>
<evidence type="ECO:0000256" key="13">
    <source>
        <dbReference type="ARBA" id="ARBA00023228"/>
    </source>
</evidence>
<dbReference type="GO" id="GO:0030672">
    <property type="term" value="C:synaptic vesicle membrane"/>
    <property type="evidence" value="ECO:0007669"/>
    <property type="project" value="UniProtKB-SubCell"/>
</dbReference>
<evidence type="ECO:0000256" key="4">
    <source>
        <dbReference type="ARBA" id="ARBA00004656"/>
    </source>
</evidence>
<evidence type="ECO:0000256" key="27">
    <source>
        <dbReference type="SAM" id="Phobius"/>
    </source>
</evidence>
<gene>
    <name evidence="29" type="primary">CSH_0403</name>
</gene>
<reference evidence="29" key="1">
    <citation type="submission" date="2014-05" db="EMBL/GenBank/DDBJ databases">
        <title>Assembled transcriptome sequences from leg hypodermis of the spider Cupiennius salei.</title>
        <authorList>
            <person name="French A.S."/>
            <person name="Li A.W."/>
            <person name="Meisner S."/>
            <person name="Torkkeli P.H."/>
        </authorList>
    </citation>
    <scope>NUCLEOTIDE SEQUENCE</scope>
    <source>
        <tissue evidence="29">Leg</tissue>
    </source>
</reference>